<proteinExistence type="predicted"/>
<name>A0A3G8M2D8_9GAMM</name>
<gene>
    <name evidence="1" type="ORF">EGC82_11295</name>
</gene>
<dbReference type="AlphaFoldDB" id="A0A3G8M2D8"/>
<protein>
    <submittedName>
        <fullName evidence="1">Uncharacterized protein</fullName>
    </submittedName>
</protein>
<sequence length="383" mass="41824">MEYVNEQSTSSVTSDNRKVIVFNILNAAATQLEELHGISDAGAGKNLMHLTPTRDSEFISTGAHQTPLTTLPNPTQLTLQGLLANGGISPAVLTRSLLAYFNSLGYVIKFRSYNFGVLKPTGKPSDWINCCVHYGGENAADSDQTRMHLQRELQQQAISGHISVVAECGVGGTTFSTLWLRLLTGLTISPAGSTKDSNKLAKKSAILRDLELEYRLLQSDFNPETLLSNPRFHDEIQAAIYTLMSHWPANLRLPRFAGGMMFVAPLIAALQRNDAAMTNKMPMQGNIDTTRWVCGDGVDIAPVLRLLPSSWTFRVNRTHFAKSRFSCLQVFEQGIVVEGCGFGGLLVLAEELGITQENIISVLENACEQHIKQSTAAQDSNAA</sequence>
<dbReference type="PANTHER" id="PTHR38811">
    <property type="match status" value="1"/>
</dbReference>
<evidence type="ECO:0000313" key="1">
    <source>
        <dbReference type="EMBL" id="AZG75170.1"/>
    </source>
</evidence>
<dbReference type="EMBL" id="CP034015">
    <property type="protein sequence ID" value="AZG75170.1"/>
    <property type="molecule type" value="Genomic_DNA"/>
</dbReference>
<dbReference type="KEGG" id="slj:EGC82_11295"/>
<keyword evidence="2" id="KW-1185">Reference proteome</keyword>
<dbReference type="SUPFAM" id="SSF52733">
    <property type="entry name" value="Nicotinate mononucleotide:5,6-dimethylbenzimidazole phosphoribosyltransferase (CobT)"/>
    <property type="match status" value="1"/>
</dbReference>
<organism evidence="1 2">
    <name type="scientific">Shewanella livingstonensis</name>
    <dbReference type="NCBI Taxonomy" id="150120"/>
    <lineage>
        <taxon>Bacteria</taxon>
        <taxon>Pseudomonadati</taxon>
        <taxon>Pseudomonadota</taxon>
        <taxon>Gammaproteobacteria</taxon>
        <taxon>Alteromonadales</taxon>
        <taxon>Shewanellaceae</taxon>
        <taxon>Shewanella</taxon>
    </lineage>
</organism>
<dbReference type="Proteomes" id="UP000278035">
    <property type="component" value="Chromosome"/>
</dbReference>
<dbReference type="InterPro" id="IPR002805">
    <property type="entry name" value="Nict_dMeBzImd_PRibTrfase_arc"/>
</dbReference>
<dbReference type="InterPro" id="IPR036087">
    <property type="entry name" value="Nict_dMeBzImd_PRibTrfase_sf"/>
</dbReference>
<dbReference type="OrthoDB" id="5810146at2"/>
<reference evidence="2" key="1">
    <citation type="submission" date="2018-11" db="EMBL/GenBank/DDBJ databases">
        <title>Shewanella sp. M2.</title>
        <authorList>
            <person name="Hwang Y.J."/>
            <person name="Hwang C.Y."/>
        </authorList>
    </citation>
    <scope>NUCLEOTIDE SEQUENCE [LARGE SCALE GENOMIC DNA]</scope>
    <source>
        <strain evidence="2">LMG 19866</strain>
    </source>
</reference>
<dbReference type="PANTHER" id="PTHR38811:SF1">
    <property type="entry name" value="UPF0284 PROTEIN SLL1500"/>
    <property type="match status" value="1"/>
</dbReference>
<accession>A0A3G8M2D8</accession>
<dbReference type="Gene3D" id="3.40.50.10210">
    <property type="match status" value="1"/>
</dbReference>
<dbReference type="GO" id="GO:0008939">
    <property type="term" value="F:nicotinate-nucleotide-dimethylbenzimidazole phosphoribosyltransferase activity"/>
    <property type="evidence" value="ECO:0007669"/>
    <property type="project" value="InterPro"/>
</dbReference>
<evidence type="ECO:0000313" key="2">
    <source>
        <dbReference type="Proteomes" id="UP000278035"/>
    </source>
</evidence>